<comment type="subcellular location">
    <subcellularLocation>
        <location evidence="1 7">Cell membrane</location>
        <topology evidence="1 7">Multi-pass membrane protein</topology>
    </subcellularLocation>
</comment>
<keyword evidence="6 7" id="KW-0472">Membrane</keyword>
<dbReference type="EMBL" id="CP003243">
    <property type="protein sequence ID" value="AFC99990.1"/>
    <property type="molecule type" value="Genomic_DNA"/>
</dbReference>
<dbReference type="InterPro" id="IPR035906">
    <property type="entry name" value="MetI-like_sf"/>
</dbReference>
<dbReference type="STRING" id="1041930.Mtc_1237"/>
<dbReference type="GO" id="GO:0055085">
    <property type="term" value="P:transmembrane transport"/>
    <property type="evidence" value="ECO:0007669"/>
    <property type="project" value="InterPro"/>
</dbReference>
<evidence type="ECO:0000313" key="10">
    <source>
        <dbReference type="Proteomes" id="UP000005233"/>
    </source>
</evidence>
<evidence type="ECO:0000256" key="4">
    <source>
        <dbReference type="ARBA" id="ARBA00022692"/>
    </source>
</evidence>
<keyword evidence="10" id="KW-1185">Reference proteome</keyword>
<evidence type="ECO:0000256" key="3">
    <source>
        <dbReference type="ARBA" id="ARBA00022475"/>
    </source>
</evidence>
<dbReference type="CDD" id="cd06261">
    <property type="entry name" value="TM_PBP2"/>
    <property type="match status" value="1"/>
</dbReference>
<evidence type="ECO:0000256" key="2">
    <source>
        <dbReference type="ARBA" id="ARBA00022448"/>
    </source>
</evidence>
<evidence type="ECO:0000256" key="1">
    <source>
        <dbReference type="ARBA" id="ARBA00004651"/>
    </source>
</evidence>
<comment type="similarity">
    <text evidence="7">Belongs to the binding-protein-dependent transport system permease family.</text>
</comment>
<dbReference type="Proteomes" id="UP000005233">
    <property type="component" value="Chromosome"/>
</dbReference>
<evidence type="ECO:0000256" key="7">
    <source>
        <dbReference type="RuleBase" id="RU363032"/>
    </source>
</evidence>
<feature type="transmembrane region" description="Helical" evidence="7">
    <location>
        <begin position="209"/>
        <end position="230"/>
    </location>
</feature>
<feature type="transmembrane region" description="Helical" evidence="7">
    <location>
        <begin position="87"/>
        <end position="108"/>
    </location>
</feature>
<keyword evidence="3" id="KW-1003">Cell membrane</keyword>
<dbReference type="KEGG" id="mez:Mtc_1237"/>
<proteinExistence type="inferred from homology"/>
<feature type="transmembrane region" description="Helical" evidence="7">
    <location>
        <begin position="63"/>
        <end position="80"/>
    </location>
</feature>
<evidence type="ECO:0000256" key="6">
    <source>
        <dbReference type="ARBA" id="ARBA00023136"/>
    </source>
</evidence>
<keyword evidence="4 7" id="KW-0812">Transmembrane</keyword>
<dbReference type="PANTHER" id="PTHR30151">
    <property type="entry name" value="ALKANE SULFONATE ABC TRANSPORTER-RELATED, MEMBRANE SUBUNIT"/>
    <property type="match status" value="1"/>
</dbReference>
<name>H8I8T6_METCZ</name>
<feature type="domain" description="ABC transmembrane type-1" evidence="8">
    <location>
        <begin position="84"/>
        <end position="260"/>
    </location>
</feature>
<dbReference type="eggNOG" id="arCOG00169">
    <property type="taxonomic scope" value="Archaea"/>
</dbReference>
<reference evidence="9 10" key="1">
    <citation type="journal article" date="2012" name="J. Bacteriol.">
        <title>Complete genome sequence of a thermophilic methanogen, Methanocella conradii HZ254, isolated from Chinese rice field soil.</title>
        <authorList>
            <person name="Lu Z."/>
            <person name="Lu Y."/>
        </authorList>
    </citation>
    <scope>NUCLEOTIDE SEQUENCE [LARGE SCALE GENOMIC DNA]</scope>
    <source>
        <strain evidence="10">DSM 24694 / JCM 17849 / CGMCC 1.5162 / HZ254</strain>
    </source>
</reference>
<dbReference type="Pfam" id="PF00528">
    <property type="entry name" value="BPD_transp_1"/>
    <property type="match status" value="1"/>
</dbReference>
<feature type="transmembrane region" description="Helical" evidence="7">
    <location>
        <begin position="128"/>
        <end position="159"/>
    </location>
</feature>
<dbReference type="FunFam" id="1.10.3720.10:FF:000003">
    <property type="entry name" value="Aliphatic sulfonate ABC transporter permease"/>
    <property type="match status" value="1"/>
</dbReference>
<gene>
    <name evidence="9" type="primary">ssuC</name>
    <name evidence="9" type="ordered locus">Mtc_1237</name>
</gene>
<protein>
    <submittedName>
        <fullName evidence="9">ABC-type nitrate/sulfonate/bicarbonate transport system, permease component</fullName>
    </submittedName>
</protein>
<dbReference type="Gene3D" id="1.10.3720.10">
    <property type="entry name" value="MetI-like"/>
    <property type="match status" value="1"/>
</dbReference>
<dbReference type="PROSITE" id="PS50928">
    <property type="entry name" value="ABC_TM1"/>
    <property type="match status" value="1"/>
</dbReference>
<evidence type="ECO:0000256" key="5">
    <source>
        <dbReference type="ARBA" id="ARBA00022989"/>
    </source>
</evidence>
<dbReference type="PANTHER" id="PTHR30151:SF0">
    <property type="entry name" value="ABC TRANSPORTER PERMEASE PROTEIN MJ0413-RELATED"/>
    <property type="match status" value="1"/>
</dbReference>
<keyword evidence="5 7" id="KW-1133">Transmembrane helix</keyword>
<sequence>MRARKLLRPTNLFWMMMEYISVPRWSKVLLQISGLLFIILLWELVTGVFHVFKWIVLPPPTDVFLTMFSMALDGSLFINAGWSLLRVLLGFLVASAVAVPLGVAMGWLPELSYIVDPIVEVIRPIPPIAWIGLALLWFGIGINSAIFLVFIGAFFPILLNTIAGVRNVEKRLIEVAYTFGASDWEVLRKVVIPAASPTIFTGMRVGMGIGWMCVVAAEMIAVKFGLGNMILEGSNLLQTDVVMVGMITIGFMGLAINVVFQAVGSRLFRWQQGIGREVA</sequence>
<evidence type="ECO:0000259" key="8">
    <source>
        <dbReference type="PROSITE" id="PS50928"/>
    </source>
</evidence>
<accession>H8I8T6</accession>
<dbReference type="AlphaFoldDB" id="H8I8T6"/>
<dbReference type="InterPro" id="IPR000515">
    <property type="entry name" value="MetI-like"/>
</dbReference>
<organism evidence="9 10">
    <name type="scientific">Methanocella conradii (strain DSM 24694 / JCM 17849 / CGMCC 1.5162 / HZ254)</name>
    <dbReference type="NCBI Taxonomy" id="1041930"/>
    <lineage>
        <taxon>Archaea</taxon>
        <taxon>Methanobacteriati</taxon>
        <taxon>Methanobacteriota</taxon>
        <taxon>Stenosarchaea group</taxon>
        <taxon>Methanomicrobia</taxon>
        <taxon>Methanocellales</taxon>
        <taxon>Methanocellaceae</taxon>
        <taxon>Methanocella</taxon>
    </lineage>
</organism>
<evidence type="ECO:0000313" key="9">
    <source>
        <dbReference type="EMBL" id="AFC99990.1"/>
    </source>
</evidence>
<keyword evidence="2 7" id="KW-0813">Transport</keyword>
<dbReference type="GO" id="GO:0005886">
    <property type="term" value="C:plasma membrane"/>
    <property type="evidence" value="ECO:0007669"/>
    <property type="project" value="UniProtKB-SubCell"/>
</dbReference>
<dbReference type="SUPFAM" id="SSF161098">
    <property type="entry name" value="MetI-like"/>
    <property type="match status" value="1"/>
</dbReference>
<feature type="transmembrane region" description="Helical" evidence="7">
    <location>
        <begin position="242"/>
        <end position="260"/>
    </location>
</feature>
<dbReference type="HOGENOM" id="CLU_046113_1_4_2"/>